<proteinExistence type="predicted"/>
<dbReference type="AlphaFoldDB" id="A0A6J1CW12"/>
<sequence length="218" mass="25088">MSPADENQEQNHPKLFSIRQYTLSCRQKNLFHCWPFPVKYLLLCLSHGVNNILPPLDLPPYVIQSSEHVRSIDCMQKDNKDNPIVVNDEGPDITEESAGKRSYNSRQLCHSSGIMSRDVSSNMLCPERQALSTPTTLHSCLDVDKWPIRSLDCSRMSRKNDRSRKGKQKKRWMVDILAVAKPCSLEDLYKMNREIENGCNSELAEECSNQKLDINSWF</sequence>
<dbReference type="GeneID" id="111014738"/>
<dbReference type="PANTHER" id="PTHR35767:SF1">
    <property type="entry name" value="HAPLESS PROTEIN"/>
    <property type="match status" value="1"/>
</dbReference>
<dbReference type="OrthoDB" id="1929441at2759"/>
<dbReference type="Proteomes" id="UP000504603">
    <property type="component" value="Unplaced"/>
</dbReference>
<dbReference type="RefSeq" id="XP_022145236.1">
    <property type="nucleotide sequence ID" value="XM_022289544.1"/>
</dbReference>
<accession>A0A6J1CW12</accession>
<dbReference type="RefSeq" id="XP_022145237.1">
    <property type="nucleotide sequence ID" value="XM_022289545.1"/>
</dbReference>
<dbReference type="PANTHER" id="PTHR35767">
    <property type="entry name" value="HAPLESS PROTEIN"/>
    <property type="match status" value="1"/>
</dbReference>
<name>A0A6J1CW12_MOMCH</name>
<dbReference type="RefSeq" id="XP_022145235.1">
    <property type="nucleotide sequence ID" value="XM_022289543.1"/>
</dbReference>
<reference evidence="3 4" key="1">
    <citation type="submission" date="2025-04" db="UniProtKB">
        <authorList>
            <consortium name="RefSeq"/>
        </authorList>
    </citation>
    <scope>IDENTIFICATION</scope>
    <source>
        <strain evidence="3 4">OHB3-1</strain>
    </source>
</reference>
<organism evidence="2 5">
    <name type="scientific">Momordica charantia</name>
    <name type="common">Bitter gourd</name>
    <name type="synonym">Balsam pear</name>
    <dbReference type="NCBI Taxonomy" id="3673"/>
    <lineage>
        <taxon>Eukaryota</taxon>
        <taxon>Viridiplantae</taxon>
        <taxon>Streptophyta</taxon>
        <taxon>Embryophyta</taxon>
        <taxon>Tracheophyta</taxon>
        <taxon>Spermatophyta</taxon>
        <taxon>Magnoliopsida</taxon>
        <taxon>eudicotyledons</taxon>
        <taxon>Gunneridae</taxon>
        <taxon>Pentapetalae</taxon>
        <taxon>rosids</taxon>
        <taxon>fabids</taxon>
        <taxon>Cucurbitales</taxon>
        <taxon>Cucurbitaceae</taxon>
        <taxon>Momordiceae</taxon>
        <taxon>Momordica</taxon>
    </lineage>
</organism>
<evidence type="ECO:0000313" key="3">
    <source>
        <dbReference type="RefSeq" id="XP_022145235.1"/>
    </source>
</evidence>
<feature type="region of interest" description="Disordered" evidence="1">
    <location>
        <begin position="80"/>
        <end position="101"/>
    </location>
</feature>
<dbReference type="KEGG" id="mcha:111014738"/>
<keyword evidence="2" id="KW-1185">Reference proteome</keyword>
<evidence type="ECO:0000313" key="2">
    <source>
        <dbReference type="Proteomes" id="UP000504603"/>
    </source>
</evidence>
<evidence type="ECO:0000313" key="4">
    <source>
        <dbReference type="RefSeq" id="XP_022145236.1"/>
    </source>
</evidence>
<evidence type="ECO:0000313" key="5">
    <source>
        <dbReference type="RefSeq" id="XP_022145237.1"/>
    </source>
</evidence>
<protein>
    <submittedName>
        <fullName evidence="3 4">Uncharacterized protein LOC111014738</fullName>
    </submittedName>
</protein>
<gene>
    <name evidence="3 4 5" type="primary">LOC111014738</name>
</gene>
<evidence type="ECO:0000256" key="1">
    <source>
        <dbReference type="SAM" id="MobiDB-lite"/>
    </source>
</evidence>